<sequence>GSAPVWEDFTTKATKLHTSLKGTLVAISAFLDAFQKIADLATGSRGATKELGTALTRLCMRHKAIETKLKKFTGTILDHLVSPLQECMEEWKKNVIQLDKEHAKDYKRAKQEIKKCSSDTMRLQKKVKKGKADMQLRLEGAMQDVNEKYIALEEQEKNALRTALIEERARFCLFVSCLKPFVDEEVGLLTEVTHLQEIMDSLCMQADSPTTLPPSSEQVIMDLKGVDATAYTFQTPPSSPSSLGSRKSSMCSINSLASSSSGSAQSHSPCHNKNIQQHHTQLLGSGVRLTSVSSQDSGFTSQDTLFLRPTTPSSLSLHTQQTVEASQDGDTPEIDSTPSTPSENYPNTPSATSTWTNWPNAPNTSVKTENGRPHTISSAYEKSHTRPALSSQLFEPPPQQGSLQNQSQSEGQIEGQGQAEQRLLKRDRPHSTMTMPYTRPAAQINKMQPVLPPLGPKPKSRAVAPPRVPSIGEQPVYANLNELAAAQLTGADADKTPTGREPPNIGGSTAPKIEQNSLELAAAIKELEANTAALESMYPETQASQSSLHASSGYGTMNSTPASSEDPLATGGMPSSALSRRSSMNTAKPPPPIRRTSSITQAPNPTVLQKFRNSPPRQLNNQPPSENHSNRAMPVGGNPNGAPTQHNHRRSLSASGGSEPEHAYAELTEIQASIRARQQQQQQQGQYPSEGQGHGIQGQGGYGVMSAPVTPQYAQPVTVPGQNPMNSAIVNSLNARFSGMSTGQPAGQVGQMGQQSQYQSSSNPASVSVNSQTKYQQAPSQNSTKIGGGGGADFPDLPPPPSEDELKQMEQIYSVPKQSYPQAQSYNAEVLNTSNSVQMRNPASQYQATPIVNPGGGVDMRQSLISELKAGNRLRKMSNSEGGANC</sequence>
<dbReference type="GO" id="GO:0003779">
    <property type="term" value="F:actin binding"/>
    <property type="evidence" value="ECO:0007669"/>
    <property type="project" value="InterPro"/>
</dbReference>
<feature type="compositionally biased region" description="Polar residues" evidence="2">
    <location>
        <begin position="773"/>
        <end position="785"/>
    </location>
</feature>
<feature type="region of interest" description="Disordered" evidence="2">
    <location>
        <begin position="292"/>
        <end position="440"/>
    </location>
</feature>
<feature type="compositionally biased region" description="Polar residues" evidence="2">
    <location>
        <begin position="595"/>
        <end position="627"/>
    </location>
</feature>
<feature type="region of interest" description="Disordered" evidence="2">
    <location>
        <begin position="491"/>
        <end position="512"/>
    </location>
</feature>
<feature type="non-terminal residue" evidence="4">
    <location>
        <position position="886"/>
    </location>
</feature>
<comment type="caution">
    <text evidence="4">The sequence shown here is derived from an EMBL/GenBank/DDBJ whole genome shotgun (WGS) entry which is preliminary data.</text>
</comment>
<dbReference type="GO" id="GO:0005543">
    <property type="term" value="F:phospholipid binding"/>
    <property type="evidence" value="ECO:0007669"/>
    <property type="project" value="TreeGrafter"/>
</dbReference>
<dbReference type="SUPFAM" id="SSF103657">
    <property type="entry name" value="BAR/IMD domain-like"/>
    <property type="match status" value="1"/>
</dbReference>
<evidence type="ECO:0000313" key="4">
    <source>
        <dbReference type="EMBL" id="KAH3775811.1"/>
    </source>
</evidence>
<feature type="compositionally biased region" description="Low complexity" evidence="2">
    <location>
        <begin position="747"/>
        <end position="772"/>
    </location>
</feature>
<dbReference type="Pfam" id="PF08397">
    <property type="entry name" value="IMD"/>
    <property type="match status" value="1"/>
</dbReference>
<feature type="domain" description="IMD" evidence="3">
    <location>
        <begin position="1"/>
        <end position="226"/>
    </location>
</feature>
<dbReference type="PROSITE" id="PS51338">
    <property type="entry name" value="IMD"/>
    <property type="match status" value="1"/>
</dbReference>
<dbReference type="GO" id="GO:0007009">
    <property type="term" value="P:plasma membrane organization"/>
    <property type="evidence" value="ECO:0007669"/>
    <property type="project" value="InterPro"/>
</dbReference>
<dbReference type="GO" id="GO:0030031">
    <property type="term" value="P:cell projection assembly"/>
    <property type="evidence" value="ECO:0007669"/>
    <property type="project" value="TreeGrafter"/>
</dbReference>
<feature type="compositionally biased region" description="Gly residues" evidence="2">
    <location>
        <begin position="692"/>
        <end position="703"/>
    </location>
</feature>
<feature type="region of interest" description="Disordered" evidence="2">
    <location>
        <begin position="674"/>
        <end position="703"/>
    </location>
</feature>
<evidence type="ECO:0000256" key="2">
    <source>
        <dbReference type="SAM" id="MobiDB-lite"/>
    </source>
</evidence>
<protein>
    <recommendedName>
        <fullName evidence="3">IMD domain-containing protein</fullName>
    </recommendedName>
</protein>
<evidence type="ECO:0000256" key="1">
    <source>
        <dbReference type="SAM" id="Coils"/>
    </source>
</evidence>
<evidence type="ECO:0000313" key="5">
    <source>
        <dbReference type="Proteomes" id="UP000828390"/>
    </source>
</evidence>
<keyword evidence="5" id="KW-1185">Reference proteome</keyword>
<feature type="compositionally biased region" description="Low complexity" evidence="2">
    <location>
        <begin position="404"/>
        <end position="421"/>
    </location>
</feature>
<feature type="region of interest" description="Disordered" evidence="2">
    <location>
        <begin position="739"/>
        <end position="800"/>
    </location>
</feature>
<dbReference type="InterPro" id="IPR030127">
    <property type="entry name" value="MTSS1/MTSS2"/>
</dbReference>
<feature type="region of interest" description="Disordered" evidence="2">
    <location>
        <begin position="540"/>
        <end position="661"/>
    </location>
</feature>
<evidence type="ECO:0000259" key="3">
    <source>
        <dbReference type="PROSITE" id="PS51338"/>
    </source>
</evidence>
<accession>A0A9D4EBR3</accession>
<feature type="compositionally biased region" description="Polar residues" evidence="2">
    <location>
        <begin position="576"/>
        <end position="586"/>
    </location>
</feature>
<proteinExistence type="predicted"/>
<feature type="compositionally biased region" description="Polar residues" evidence="2">
    <location>
        <begin position="292"/>
        <end position="368"/>
    </location>
</feature>
<dbReference type="GO" id="GO:0015629">
    <property type="term" value="C:actin cytoskeleton"/>
    <property type="evidence" value="ECO:0007669"/>
    <property type="project" value="TreeGrafter"/>
</dbReference>
<dbReference type="InterPro" id="IPR013606">
    <property type="entry name" value="I-BAR_dom"/>
</dbReference>
<gene>
    <name evidence="4" type="ORF">DPMN_177217</name>
</gene>
<dbReference type="AlphaFoldDB" id="A0A9D4EBR3"/>
<reference evidence="4" key="1">
    <citation type="journal article" date="2019" name="bioRxiv">
        <title>The Genome of the Zebra Mussel, Dreissena polymorpha: A Resource for Invasive Species Research.</title>
        <authorList>
            <person name="McCartney M.A."/>
            <person name="Auch B."/>
            <person name="Kono T."/>
            <person name="Mallez S."/>
            <person name="Zhang Y."/>
            <person name="Obille A."/>
            <person name="Becker A."/>
            <person name="Abrahante J.E."/>
            <person name="Garbe J."/>
            <person name="Badalamenti J.P."/>
            <person name="Herman A."/>
            <person name="Mangelson H."/>
            <person name="Liachko I."/>
            <person name="Sullivan S."/>
            <person name="Sone E.D."/>
            <person name="Koren S."/>
            <person name="Silverstein K.A.T."/>
            <person name="Beckman K.B."/>
            <person name="Gohl D.M."/>
        </authorList>
    </citation>
    <scope>NUCLEOTIDE SEQUENCE</scope>
    <source>
        <strain evidence="4">Duluth1</strain>
        <tissue evidence="4">Whole animal</tissue>
    </source>
</reference>
<organism evidence="4 5">
    <name type="scientific">Dreissena polymorpha</name>
    <name type="common">Zebra mussel</name>
    <name type="synonym">Mytilus polymorpha</name>
    <dbReference type="NCBI Taxonomy" id="45954"/>
    <lineage>
        <taxon>Eukaryota</taxon>
        <taxon>Metazoa</taxon>
        <taxon>Spiralia</taxon>
        <taxon>Lophotrochozoa</taxon>
        <taxon>Mollusca</taxon>
        <taxon>Bivalvia</taxon>
        <taxon>Autobranchia</taxon>
        <taxon>Heteroconchia</taxon>
        <taxon>Euheterodonta</taxon>
        <taxon>Imparidentia</taxon>
        <taxon>Neoheterodontei</taxon>
        <taxon>Myida</taxon>
        <taxon>Dreissenoidea</taxon>
        <taxon>Dreissenidae</taxon>
        <taxon>Dreissena</taxon>
    </lineage>
</organism>
<dbReference type="GO" id="GO:0009898">
    <property type="term" value="C:cytoplasmic side of plasma membrane"/>
    <property type="evidence" value="ECO:0007669"/>
    <property type="project" value="TreeGrafter"/>
</dbReference>
<dbReference type="Proteomes" id="UP000828390">
    <property type="component" value="Unassembled WGS sequence"/>
</dbReference>
<dbReference type="PANTHER" id="PTHR15708">
    <property type="entry name" value="ACTIN BUNDLING/MISSING IN METASTASIS-RELATED"/>
    <property type="match status" value="1"/>
</dbReference>
<name>A0A9D4EBR3_DREPO</name>
<feature type="compositionally biased region" description="Polar residues" evidence="2">
    <location>
        <begin position="540"/>
        <end position="563"/>
    </location>
</feature>
<dbReference type="EMBL" id="JAIWYP010000009">
    <property type="protein sequence ID" value="KAH3775811.1"/>
    <property type="molecule type" value="Genomic_DNA"/>
</dbReference>
<dbReference type="PANTHER" id="PTHR15708:SF4">
    <property type="entry name" value="FI21477P1-RELATED"/>
    <property type="match status" value="1"/>
</dbReference>
<reference evidence="4" key="2">
    <citation type="submission" date="2020-11" db="EMBL/GenBank/DDBJ databases">
        <authorList>
            <person name="McCartney M.A."/>
            <person name="Auch B."/>
            <person name="Kono T."/>
            <person name="Mallez S."/>
            <person name="Becker A."/>
            <person name="Gohl D.M."/>
            <person name="Silverstein K.A.T."/>
            <person name="Koren S."/>
            <person name="Bechman K.B."/>
            <person name="Herman A."/>
            <person name="Abrahante J.E."/>
            <person name="Garbe J."/>
        </authorList>
    </citation>
    <scope>NUCLEOTIDE SEQUENCE</scope>
    <source>
        <strain evidence="4">Duluth1</strain>
        <tissue evidence="4">Whole animal</tissue>
    </source>
</reference>
<dbReference type="InterPro" id="IPR027267">
    <property type="entry name" value="AH/BAR_dom_sf"/>
</dbReference>
<dbReference type="Gene3D" id="1.20.1270.60">
    <property type="entry name" value="Arfaptin homology (AH) domain/BAR domain"/>
    <property type="match status" value="1"/>
</dbReference>
<feature type="coiled-coil region" evidence="1">
    <location>
        <begin position="106"/>
        <end position="162"/>
    </location>
</feature>
<keyword evidence="1" id="KW-0175">Coiled coil</keyword>